<dbReference type="InterPro" id="IPR027806">
    <property type="entry name" value="HARBI1_dom"/>
</dbReference>
<evidence type="ECO:0000256" key="7">
    <source>
        <dbReference type="ARBA" id="ARBA00023242"/>
    </source>
</evidence>
<accession>A0ABM3IXW4</accession>
<gene>
    <name evidence="11" type="primary">LOC125775360</name>
</gene>
<dbReference type="Proteomes" id="UP001652620">
    <property type="component" value="Chromosome 1"/>
</dbReference>
<protein>
    <submittedName>
        <fullName evidence="11">Nuclease HARBI1</fullName>
    </submittedName>
</protein>
<feature type="domain" description="DDE Tnp4" evidence="8">
    <location>
        <begin position="198"/>
        <end position="361"/>
    </location>
</feature>
<evidence type="ECO:0000259" key="9">
    <source>
        <dbReference type="Pfam" id="PF26138"/>
    </source>
</evidence>
<dbReference type="InterPro" id="IPR058353">
    <property type="entry name" value="DUF8040"/>
</dbReference>
<reference evidence="10" key="1">
    <citation type="submission" date="2025-05" db="UniProtKB">
        <authorList>
            <consortium name="RefSeq"/>
        </authorList>
    </citation>
    <scope>NUCLEOTIDE SEQUENCE [LARGE SCALE GENOMIC DNA]</scope>
</reference>
<comment type="similarity">
    <text evidence="3">Belongs to the HARBI1 family.</text>
</comment>
<reference evidence="11" key="2">
    <citation type="submission" date="2025-08" db="UniProtKB">
        <authorList>
            <consortium name="RefSeq"/>
        </authorList>
    </citation>
    <scope>IDENTIFICATION</scope>
    <source>
        <tissue evidence="11">Adult</tissue>
    </source>
</reference>
<evidence type="ECO:0000313" key="11">
    <source>
        <dbReference type="RefSeq" id="XP_049301830.1"/>
    </source>
</evidence>
<evidence type="ECO:0000313" key="10">
    <source>
        <dbReference type="Proteomes" id="UP001652620"/>
    </source>
</evidence>
<keyword evidence="7" id="KW-0539">Nucleus</keyword>
<keyword evidence="4" id="KW-0540">Nuclease</keyword>
<proteinExistence type="inferred from homology"/>
<dbReference type="GeneID" id="125775360"/>
<comment type="cofactor">
    <cofactor evidence="1">
        <name>a divalent metal cation</name>
        <dbReference type="ChEBI" id="CHEBI:60240"/>
    </cofactor>
</comment>
<dbReference type="Pfam" id="PF26138">
    <property type="entry name" value="DUF8040"/>
    <property type="match status" value="1"/>
</dbReference>
<feature type="domain" description="DUF8040" evidence="9">
    <location>
        <begin position="73"/>
        <end position="162"/>
    </location>
</feature>
<dbReference type="InterPro" id="IPR045249">
    <property type="entry name" value="HARBI1-like"/>
</dbReference>
<dbReference type="PANTHER" id="PTHR22930:SF85">
    <property type="entry name" value="GH03217P-RELATED"/>
    <property type="match status" value="1"/>
</dbReference>
<evidence type="ECO:0000256" key="3">
    <source>
        <dbReference type="ARBA" id="ARBA00006958"/>
    </source>
</evidence>
<keyword evidence="6" id="KW-0378">Hydrolase</keyword>
<evidence type="ECO:0000256" key="1">
    <source>
        <dbReference type="ARBA" id="ARBA00001968"/>
    </source>
</evidence>
<dbReference type="PANTHER" id="PTHR22930">
    <property type="match status" value="1"/>
</dbReference>
<dbReference type="Pfam" id="PF13359">
    <property type="entry name" value="DDE_Tnp_4"/>
    <property type="match status" value="1"/>
</dbReference>
<evidence type="ECO:0000259" key="8">
    <source>
        <dbReference type="Pfam" id="PF13359"/>
    </source>
</evidence>
<keyword evidence="5" id="KW-0479">Metal-binding</keyword>
<keyword evidence="10" id="KW-1185">Reference proteome</keyword>
<comment type="subcellular location">
    <subcellularLocation>
        <location evidence="2">Nucleus</location>
    </subcellularLocation>
</comment>
<organism evidence="10 11">
    <name type="scientific">Bactrocera dorsalis</name>
    <name type="common">Oriental fruit fly</name>
    <name type="synonym">Dacus dorsalis</name>
    <dbReference type="NCBI Taxonomy" id="27457"/>
    <lineage>
        <taxon>Eukaryota</taxon>
        <taxon>Metazoa</taxon>
        <taxon>Ecdysozoa</taxon>
        <taxon>Arthropoda</taxon>
        <taxon>Hexapoda</taxon>
        <taxon>Insecta</taxon>
        <taxon>Pterygota</taxon>
        <taxon>Neoptera</taxon>
        <taxon>Endopterygota</taxon>
        <taxon>Diptera</taxon>
        <taxon>Brachycera</taxon>
        <taxon>Muscomorpha</taxon>
        <taxon>Tephritoidea</taxon>
        <taxon>Tephritidae</taxon>
        <taxon>Bactrocera</taxon>
        <taxon>Bactrocera</taxon>
    </lineage>
</organism>
<evidence type="ECO:0000256" key="5">
    <source>
        <dbReference type="ARBA" id="ARBA00022723"/>
    </source>
</evidence>
<evidence type="ECO:0000256" key="6">
    <source>
        <dbReference type="ARBA" id="ARBA00022801"/>
    </source>
</evidence>
<name>A0ABM3IXW4_BACDO</name>
<evidence type="ECO:0000256" key="4">
    <source>
        <dbReference type="ARBA" id="ARBA00022722"/>
    </source>
</evidence>
<dbReference type="RefSeq" id="XP_049301830.1">
    <property type="nucleotide sequence ID" value="XM_049445873.1"/>
</dbReference>
<evidence type="ECO:0000256" key="2">
    <source>
        <dbReference type="ARBA" id="ARBA00004123"/>
    </source>
</evidence>
<sequence>MDRRQALRLLAAQMMQNHNLVNKRINTLLVNLLQKIKTMNELTKAILETSTKVASSEIRERSAWIFDRNGSFWEYDVEKMDDIRFKENFRLNKEAFHKICEKVKEIGKSNSNMRFCIPLQKRVAIALYALGSSAEYRTVASLFGVGRTTVGEIVVDFCKAVCTTLSDCINSYPPSTEEVERNVQGFAHLGFPQCFGAIDGCHIEVQPKKEDAIDYYNYKGWYSVVLLASCDYRSKFTYIHVGSTERNNDSYIFESSSLKKFHETADIFAQSIKMIGDVNVPVLLIGDSTFRLSRYMMKPFPYSPNQPVLEKTFNYRLSKCRRVIENAFGQLKARFRKIGRGLPVAPKNVNVIIHECCILHNFLKIENDEIPSSWIQDAAEISTEIQPHHTTRAGENDVTASAIRNAIALSFREYRCIE</sequence>